<dbReference type="AlphaFoldDB" id="A0A1M4U5N8"/>
<reference evidence="2 3" key="1">
    <citation type="submission" date="2016-11" db="EMBL/GenBank/DDBJ databases">
        <authorList>
            <person name="Jaros S."/>
            <person name="Januszkiewicz K."/>
            <person name="Wedrychowicz H."/>
        </authorList>
    </citation>
    <scope>NUCLEOTIDE SEQUENCE [LARGE SCALE GENOMIC DNA]</scope>
    <source>
        <strain evidence="2 3">DSM 2631</strain>
    </source>
</reference>
<evidence type="ECO:0000256" key="1">
    <source>
        <dbReference type="SAM" id="Phobius"/>
    </source>
</evidence>
<sequence length="265" mass="30309">MKSKFKSVLFSIIPGGGQFYLGLNERGSIFLIAFFSMFFLSNFALGSSFESFNYRDLIFNLNMCIWIFSAVDAYIFTDNINKGIINLGDNLRKEEENKKLISILLCVLPGAGHYYLGFKEKAYMIFKVFFIVCLFASIIPIGIFKLLVPVVIVYSIIDIISNKNDLCNESDEVFQVLNKNNNFLNKVLGILLILVGILLLGNNLIDEFLNYELAIRIKQYVVTGIVSLFLILIGIKTLLIKDKDEQVEEKKEYEMDYEVEQGKEE</sequence>
<feature type="transmembrane region" description="Helical" evidence="1">
    <location>
        <begin position="97"/>
        <end position="116"/>
    </location>
</feature>
<keyword evidence="3" id="KW-1185">Reference proteome</keyword>
<organism evidence="2 3">
    <name type="scientific">Clostridium fallax</name>
    <dbReference type="NCBI Taxonomy" id="1533"/>
    <lineage>
        <taxon>Bacteria</taxon>
        <taxon>Bacillati</taxon>
        <taxon>Bacillota</taxon>
        <taxon>Clostridia</taxon>
        <taxon>Eubacteriales</taxon>
        <taxon>Clostridiaceae</taxon>
        <taxon>Clostridium</taxon>
    </lineage>
</organism>
<dbReference type="Proteomes" id="UP000184035">
    <property type="component" value="Unassembled WGS sequence"/>
</dbReference>
<accession>A0A1M4U5N8</accession>
<dbReference type="STRING" id="1533.SAMN05443638_10447"/>
<evidence type="ECO:0000313" key="3">
    <source>
        <dbReference type="Proteomes" id="UP000184035"/>
    </source>
</evidence>
<evidence type="ECO:0008006" key="4">
    <source>
        <dbReference type="Google" id="ProtNLM"/>
    </source>
</evidence>
<evidence type="ECO:0000313" key="2">
    <source>
        <dbReference type="EMBL" id="SHE51995.1"/>
    </source>
</evidence>
<keyword evidence="1" id="KW-0812">Transmembrane</keyword>
<feature type="transmembrane region" description="Helical" evidence="1">
    <location>
        <begin position="217"/>
        <end position="235"/>
    </location>
</feature>
<proteinExistence type="predicted"/>
<protein>
    <recommendedName>
        <fullName evidence="4">TM2 domain-containing protein</fullName>
    </recommendedName>
</protein>
<name>A0A1M4U5N8_9CLOT</name>
<dbReference type="OrthoDB" id="82335at2"/>
<keyword evidence="1" id="KW-0472">Membrane</keyword>
<feature type="transmembrane region" description="Helical" evidence="1">
    <location>
        <begin position="128"/>
        <end position="157"/>
    </location>
</feature>
<feature type="transmembrane region" description="Helical" evidence="1">
    <location>
        <begin position="29"/>
        <end position="45"/>
    </location>
</feature>
<dbReference type="RefSeq" id="WP_072893078.1">
    <property type="nucleotide sequence ID" value="NZ_FQVM01000004.1"/>
</dbReference>
<keyword evidence="1" id="KW-1133">Transmembrane helix</keyword>
<gene>
    <name evidence="2" type="ORF">SAMN05443638_10447</name>
</gene>
<dbReference type="EMBL" id="FQVM01000004">
    <property type="protein sequence ID" value="SHE51995.1"/>
    <property type="molecule type" value="Genomic_DNA"/>
</dbReference>
<feature type="transmembrane region" description="Helical" evidence="1">
    <location>
        <begin position="187"/>
        <end position="205"/>
    </location>
</feature>
<feature type="transmembrane region" description="Helical" evidence="1">
    <location>
        <begin position="57"/>
        <end position="77"/>
    </location>
</feature>